<evidence type="ECO:0000256" key="1">
    <source>
        <dbReference type="SAM" id="MobiDB-lite"/>
    </source>
</evidence>
<reference evidence="2 3" key="1">
    <citation type="submission" date="2020-11" db="EMBL/GenBank/DDBJ databases">
        <title>Erythrobacter sediminis sp. nov., a marine bacterium from a tidal flat of Garorim Bay.</title>
        <authorList>
            <person name="Kim D."/>
            <person name="Yoo Y."/>
            <person name="Kim J.-J."/>
        </authorList>
    </citation>
    <scope>NUCLEOTIDE SEQUENCE [LARGE SCALE GENOMIC DNA]</scope>
    <source>
        <strain evidence="2 3">JGD-13</strain>
    </source>
</reference>
<feature type="compositionally biased region" description="Pro residues" evidence="1">
    <location>
        <begin position="82"/>
        <end position="98"/>
    </location>
</feature>
<comment type="caution">
    <text evidence="2">The sequence shown here is derived from an EMBL/GenBank/DDBJ whole genome shotgun (WGS) entry which is preliminary data.</text>
</comment>
<dbReference type="PROSITE" id="PS51257">
    <property type="entry name" value="PROKAR_LIPOPROTEIN"/>
    <property type="match status" value="1"/>
</dbReference>
<sequence length="105" mass="10957">MKIYIVGIVASSLAACASPDHRVDGNGDLLAEPNVPPSLNERILHEAQGDGCLVAGNAGRNRDGGFLRGNNVCESLRELIAPPEPPPGIELAPPPALMPSPDDDR</sequence>
<evidence type="ECO:0000313" key="3">
    <source>
        <dbReference type="Proteomes" id="UP000602442"/>
    </source>
</evidence>
<evidence type="ECO:0000313" key="2">
    <source>
        <dbReference type="EMBL" id="MBH5323406.1"/>
    </source>
</evidence>
<accession>A0ABS0N6L8</accession>
<keyword evidence="3" id="KW-1185">Reference proteome</keyword>
<organism evidence="2 3">
    <name type="scientific">Aurantiacibacter sediminis</name>
    <dbReference type="NCBI Taxonomy" id="2793064"/>
    <lineage>
        <taxon>Bacteria</taxon>
        <taxon>Pseudomonadati</taxon>
        <taxon>Pseudomonadota</taxon>
        <taxon>Alphaproteobacteria</taxon>
        <taxon>Sphingomonadales</taxon>
        <taxon>Erythrobacteraceae</taxon>
        <taxon>Aurantiacibacter</taxon>
    </lineage>
</organism>
<dbReference type="Proteomes" id="UP000602442">
    <property type="component" value="Unassembled WGS sequence"/>
</dbReference>
<dbReference type="RefSeq" id="WP_197922293.1">
    <property type="nucleotide sequence ID" value="NZ_CAWPTA010000009.1"/>
</dbReference>
<dbReference type="EMBL" id="JAEANY010000004">
    <property type="protein sequence ID" value="MBH5323406.1"/>
    <property type="molecule type" value="Genomic_DNA"/>
</dbReference>
<protein>
    <recommendedName>
        <fullName evidence="4">Lipoprotein</fullName>
    </recommendedName>
</protein>
<feature type="region of interest" description="Disordered" evidence="1">
    <location>
        <begin position="80"/>
        <end position="105"/>
    </location>
</feature>
<gene>
    <name evidence="2" type="ORF">I5L03_12510</name>
</gene>
<proteinExistence type="predicted"/>
<evidence type="ECO:0008006" key="4">
    <source>
        <dbReference type="Google" id="ProtNLM"/>
    </source>
</evidence>
<name>A0ABS0N6L8_9SPHN</name>